<dbReference type="GO" id="GO:0009253">
    <property type="term" value="P:peptidoglycan catabolic process"/>
    <property type="evidence" value="ECO:0007669"/>
    <property type="project" value="InterPro"/>
</dbReference>
<dbReference type="CDD" id="cd12797">
    <property type="entry name" value="M23_peptidase"/>
    <property type="match status" value="1"/>
</dbReference>
<feature type="domain" description="N-acetylmuramoyl-L-alanine amidase" evidence="4">
    <location>
        <begin position="787"/>
        <end position="921"/>
    </location>
</feature>
<comment type="caution">
    <text evidence="5">The sequence shown here is derived from an EMBL/GenBank/DDBJ whole genome shotgun (WGS) entry which is preliminary data.</text>
</comment>
<dbReference type="SUPFAM" id="SSF55846">
    <property type="entry name" value="N-acetylmuramoyl-L-alanine amidase-like"/>
    <property type="match status" value="1"/>
</dbReference>
<dbReference type="Gene3D" id="3.40.80.10">
    <property type="entry name" value="Peptidoglycan recognition protein-like"/>
    <property type="match status" value="1"/>
</dbReference>
<evidence type="ECO:0000313" key="5">
    <source>
        <dbReference type="EMBL" id="MEC0276801.1"/>
    </source>
</evidence>
<evidence type="ECO:0000256" key="3">
    <source>
        <dbReference type="SAM" id="MobiDB-lite"/>
    </source>
</evidence>
<evidence type="ECO:0000256" key="2">
    <source>
        <dbReference type="ARBA" id="ARBA00032390"/>
    </source>
</evidence>
<dbReference type="InterPro" id="IPR036365">
    <property type="entry name" value="PGBD-like_sf"/>
</dbReference>
<reference evidence="5 6" key="1">
    <citation type="submission" date="2023-03" db="EMBL/GenBank/DDBJ databases">
        <title>Bacillus Genome Sequencing.</title>
        <authorList>
            <person name="Dunlap C."/>
        </authorList>
    </citation>
    <scope>NUCLEOTIDE SEQUENCE [LARGE SCALE GENOMIC DNA]</scope>
    <source>
        <strain evidence="5 6">B-41290</strain>
    </source>
</reference>
<dbReference type="Proteomes" id="UP001307168">
    <property type="component" value="Unassembled WGS sequence"/>
</dbReference>
<dbReference type="InterPro" id="IPR002502">
    <property type="entry name" value="Amidase_domain"/>
</dbReference>
<dbReference type="Gene3D" id="1.10.101.10">
    <property type="entry name" value="PGBD-like superfamily/PGBD"/>
    <property type="match status" value="2"/>
</dbReference>
<evidence type="ECO:0000313" key="6">
    <source>
        <dbReference type="Proteomes" id="UP001307168"/>
    </source>
</evidence>
<dbReference type="InterPro" id="IPR016047">
    <property type="entry name" value="M23ase_b-sheet_dom"/>
</dbReference>
<protein>
    <recommendedName>
        <fullName evidence="2">Autolysin</fullName>
    </recommendedName>
    <alternativeName>
        <fullName evidence="1">Cell wall hydrolase</fullName>
    </alternativeName>
</protein>
<evidence type="ECO:0000256" key="1">
    <source>
        <dbReference type="ARBA" id="ARBA00030881"/>
    </source>
</evidence>
<dbReference type="InterPro" id="IPR002477">
    <property type="entry name" value="Peptidoglycan-bd-like"/>
</dbReference>
<proteinExistence type="predicted"/>
<dbReference type="Pfam" id="PF01551">
    <property type="entry name" value="Peptidase_M23"/>
    <property type="match status" value="1"/>
</dbReference>
<dbReference type="InterPro" id="IPR036505">
    <property type="entry name" value="Amidase/PGRP_sf"/>
</dbReference>
<dbReference type="RefSeq" id="WP_367408342.1">
    <property type="nucleotide sequence ID" value="NZ_JARNBH010000042.1"/>
</dbReference>
<feature type="region of interest" description="Disordered" evidence="3">
    <location>
        <begin position="745"/>
        <end position="770"/>
    </location>
</feature>
<dbReference type="SUPFAM" id="SSF51261">
    <property type="entry name" value="Duplicated hybrid motif"/>
    <property type="match status" value="1"/>
</dbReference>
<sequence>MQLIPEGLRNVLHDRLKSGTVSRPELRVEVDRFSFVPGYVEELKLYNDTLTKTIEEVVITKKQETVTKELKITFPLKGLTWSDKGKKFAHTSPFGMRWGRLHAGNDIATFGRASTIVAAWDGEVSAVSYQNPGAGYYVKIKHDEDIETCYFHMAKGSIAVSQGQKVKAGQKIGTEGATGGGALTGRHLHFEVREGGKKVDSLPWLQGKKTITGKQTISGGLSETSTKTITKERVVPVPGAYRLNEQMRTSTWMNNRMYTIYNGTSVSMTSRSLGNGYYRTYWGFNGAFVSSASINFDLNMPKRGLFSMNFSGNLHGNVREFLQVYINNKLVLNNKNFLGVDVKMGVKDIPVPAGQVKFNIIMMADGTMGTTAKKVAIHSITVKEVDGSRTETYTEDEVTTKPITPKKEKKENYVFKEVPVDLQLQTGRFVYQDTIVVPNVIAADVNRDLDAEAAEATVTITNPDGYYSPDFNPYYFPELTKKYGKESPWSYYIPGNFHVGTLSENTPIRIYAGYGDVQKPMRLFTGLIDSTDINGGDGTLTVKARDMYKKILNATLMKRKEYGNDAVYETPKVVPKAETSSGGSVTFSSLSRRQQILVAAKLGQLEFGLPEESYYLLLAISYAETQLGTTGQGREPKNMILGYGAYDSGSDVNGYGGIQRQMHYGAKRIRDAMKSRQYKLSSLSDAWYLHKGGDYGSYQWATDRVHWGPNVWSAYKKFMANKKDYQPSISVEKLAYKPGSPDGYGKTVGKGAPKSSANGGTTTRSAVSTTSAAPTKYTIQQKMIPGVPTLNYRNGKGKYEGVVAHATAVNEQTADQIYNYFKGNYKNAWTHFAVDWTEIQQYSKTDYKCYGAGRRANERFVHVELCQSTNKQKFQQSYNRYVWLLAKILRDKKLGVSRKKSFWTHHDVTKTLGGTTHTDPDGYLKTWGITTEELMKDVAACYKKDSYRPFPSADNGYWDVSPDYGGKLIKSGSKDRANVKRIQEALNKKGYSVGTADGLFGPKTVAAVKKFQRANKLSPDGIVGPKTWNELFGRFVSVTPVDTKPKVIKEGKQWLKSAIIADLVSEAGLNGWRVNYEDMKYPDTLIEESYYIDANVKTGKVVRALPADKAMGEKKFETVSFSEVATQTPKGWFNPYAEPPVKYYEVQHQINELITELIKETTYRSYCDRYGTYRLELIDLDTPVVATYRSDENMISLTKNIDYSRSRNHLVIYDEGDKDKKNKDYEFGSFIDKELLLEHKGEVKTAVVVVPWAKTNALKKEVARKLFFDMKRNARTLQISIPGNPALDILDRIKVIDRDSATSATYHIKAIKDSIDVNAGFIQIIDLTWAAMDQFIQIPGLVMNVQEPDEPKPKKPPAKVKESCVLWNKKYYRNGDYNDSTVKKIQQKLDDLGYSLGAIDSDFGSRTERAVKAFQKNKKLKQDGIVGQLTWNAMFCPSWKRPAEQPTKTVPASGMKTRSWRDNWKWRSDTDHIYQGEWENWGRHYGYIFFPTNLRGKLKGKKIKSVKLYLKRYSSEGVHSKQYPTFWLSTKSTATGSPQVISGSSWKSNVGWDNSDGKWVTLPKSYGEAIRDGKAKSIAIHVSGRSPYMRFYGGKSVKIEVETY</sequence>
<keyword evidence="6" id="KW-1185">Reference proteome</keyword>
<feature type="compositionally biased region" description="Low complexity" evidence="3">
    <location>
        <begin position="761"/>
        <end position="770"/>
    </location>
</feature>
<dbReference type="GO" id="GO:0004222">
    <property type="term" value="F:metalloendopeptidase activity"/>
    <property type="evidence" value="ECO:0007669"/>
    <property type="project" value="TreeGrafter"/>
</dbReference>
<dbReference type="InterPro" id="IPR050570">
    <property type="entry name" value="Cell_wall_metabolism_enzyme"/>
</dbReference>
<gene>
    <name evidence="5" type="ORF">P4706_27820</name>
</gene>
<dbReference type="EMBL" id="JARNBH010000042">
    <property type="protein sequence ID" value="MEC0276801.1"/>
    <property type="molecule type" value="Genomic_DNA"/>
</dbReference>
<accession>A0AAW9NHH7</accession>
<dbReference type="Gene3D" id="2.70.70.10">
    <property type="entry name" value="Glucose Permease (Domain IIA)"/>
    <property type="match status" value="1"/>
</dbReference>
<dbReference type="SUPFAM" id="SSF47090">
    <property type="entry name" value="PGBD-like"/>
    <property type="match status" value="2"/>
</dbReference>
<dbReference type="InterPro" id="IPR011055">
    <property type="entry name" value="Dup_hybrid_motif"/>
</dbReference>
<dbReference type="GO" id="GO:0008745">
    <property type="term" value="F:N-acetylmuramoyl-L-alanine amidase activity"/>
    <property type="evidence" value="ECO:0007669"/>
    <property type="project" value="InterPro"/>
</dbReference>
<dbReference type="PANTHER" id="PTHR21666:SF270">
    <property type="entry name" value="MUREIN HYDROLASE ACTIVATOR ENVC"/>
    <property type="match status" value="1"/>
</dbReference>
<dbReference type="InterPro" id="IPR036366">
    <property type="entry name" value="PGBDSf"/>
</dbReference>
<evidence type="ECO:0000259" key="4">
    <source>
        <dbReference type="SMART" id="SM00644"/>
    </source>
</evidence>
<dbReference type="PANTHER" id="PTHR21666">
    <property type="entry name" value="PEPTIDASE-RELATED"/>
    <property type="match status" value="1"/>
</dbReference>
<dbReference type="Pfam" id="PF01471">
    <property type="entry name" value="PG_binding_1"/>
    <property type="match status" value="2"/>
</dbReference>
<name>A0AAW9NHH7_9BACI</name>
<dbReference type="SMART" id="SM00644">
    <property type="entry name" value="Ami_2"/>
    <property type="match status" value="1"/>
</dbReference>
<organism evidence="5 6">
    <name type="scientific">Peribacillus castrilensis</name>
    <dbReference type="NCBI Taxonomy" id="2897690"/>
    <lineage>
        <taxon>Bacteria</taxon>
        <taxon>Bacillati</taxon>
        <taxon>Bacillota</taxon>
        <taxon>Bacilli</taxon>
        <taxon>Bacillales</taxon>
        <taxon>Bacillaceae</taxon>
        <taxon>Peribacillus</taxon>
    </lineage>
</organism>